<dbReference type="AlphaFoldDB" id="A0AB34KEH6"/>
<proteinExistence type="predicted"/>
<reference evidence="1 2" key="1">
    <citation type="journal article" date="2020" name="Microbiol. Resour. Announc.">
        <title>Draft Genome Sequence of a Cladosporium Species Isolated from the Mesophotic Ascidian Didemnum maculosum.</title>
        <authorList>
            <person name="Gioti A."/>
            <person name="Siaperas R."/>
            <person name="Nikolaivits E."/>
            <person name="Le Goff G."/>
            <person name="Ouazzani J."/>
            <person name="Kotoulas G."/>
            <person name="Topakas E."/>
        </authorList>
    </citation>
    <scope>NUCLEOTIDE SEQUENCE [LARGE SCALE GENOMIC DNA]</scope>
    <source>
        <strain evidence="1 2">TM138-S3</strain>
    </source>
</reference>
<dbReference type="Proteomes" id="UP000803884">
    <property type="component" value="Unassembled WGS sequence"/>
</dbReference>
<evidence type="ECO:0000313" key="1">
    <source>
        <dbReference type="EMBL" id="KAL1583078.1"/>
    </source>
</evidence>
<sequence>MRGLMHSLRRTAHFYHSRVNVLSPWYVRTSILPESAYEHVEAAGVEFATAEDGRQLLLRIVSDSRIQGRQLFLAPRKWAASGGLDLGIDDFEGDEFLQQVQREQLLGAPVEEGLFFEGRW</sequence>
<evidence type="ECO:0000313" key="2">
    <source>
        <dbReference type="Proteomes" id="UP000803884"/>
    </source>
</evidence>
<name>A0AB34KEH6_9PEZI</name>
<organism evidence="1 2">
    <name type="scientific">Cladosporium halotolerans</name>
    <dbReference type="NCBI Taxonomy" id="1052096"/>
    <lineage>
        <taxon>Eukaryota</taxon>
        <taxon>Fungi</taxon>
        <taxon>Dikarya</taxon>
        <taxon>Ascomycota</taxon>
        <taxon>Pezizomycotina</taxon>
        <taxon>Dothideomycetes</taxon>
        <taxon>Dothideomycetidae</taxon>
        <taxon>Cladosporiales</taxon>
        <taxon>Cladosporiaceae</taxon>
        <taxon>Cladosporium</taxon>
    </lineage>
</organism>
<dbReference type="GeneID" id="96009693"/>
<dbReference type="EMBL" id="JAAQHG020000039">
    <property type="protein sequence ID" value="KAL1583078.1"/>
    <property type="molecule type" value="Genomic_DNA"/>
</dbReference>
<gene>
    <name evidence="1" type="ORF">WHR41_08251</name>
</gene>
<protein>
    <submittedName>
        <fullName evidence="1">Uncharacterized protein</fullName>
    </submittedName>
</protein>
<keyword evidence="2" id="KW-1185">Reference proteome</keyword>
<dbReference type="RefSeq" id="XP_069226185.1">
    <property type="nucleotide sequence ID" value="XM_069376855.1"/>
</dbReference>
<accession>A0AB34KEH6</accession>
<comment type="caution">
    <text evidence="1">The sequence shown here is derived from an EMBL/GenBank/DDBJ whole genome shotgun (WGS) entry which is preliminary data.</text>
</comment>